<feature type="transmembrane region" description="Helical" evidence="1">
    <location>
        <begin position="53"/>
        <end position="72"/>
    </location>
</feature>
<sequence>MKNDIQAPTQRLADRTVSAFRWASIISHGILLVILGIVYAASLYFSWWTWTQWVVYILAGLAVLSGIWSIGFRPVYLHKHFRYGVTDEFLQIKSGAFHEHYALIPMTKIQAVSTSQGPVLRRFGLYTLEIETMGSSHGIPGLPKEIAIDVRNQIARCAKIKEVDE</sequence>
<name>A0ABZ0KYV4_9BACL</name>
<evidence type="ECO:0000259" key="2">
    <source>
        <dbReference type="Pfam" id="PF03703"/>
    </source>
</evidence>
<gene>
    <name evidence="3" type="ORF">PGH26_02370</name>
</gene>
<protein>
    <submittedName>
        <fullName evidence="3">PH domain-containing protein</fullName>
    </submittedName>
</protein>
<evidence type="ECO:0000313" key="4">
    <source>
        <dbReference type="Proteomes" id="UP001303532"/>
    </source>
</evidence>
<evidence type="ECO:0000313" key="3">
    <source>
        <dbReference type="EMBL" id="WOV84793.1"/>
    </source>
</evidence>
<evidence type="ECO:0000256" key="1">
    <source>
        <dbReference type="SAM" id="Phobius"/>
    </source>
</evidence>
<dbReference type="EMBL" id="CP116341">
    <property type="protein sequence ID" value="WOV84793.1"/>
    <property type="molecule type" value="Genomic_DNA"/>
</dbReference>
<dbReference type="Pfam" id="PF03703">
    <property type="entry name" value="bPH_2"/>
    <property type="match status" value="1"/>
</dbReference>
<dbReference type="PANTHER" id="PTHR34473:SF2">
    <property type="entry name" value="UPF0699 TRANSMEMBRANE PROTEIN YDBT"/>
    <property type="match status" value="1"/>
</dbReference>
<organism evidence="3 4">
    <name type="scientific">Sporosarcina jeotgali</name>
    <dbReference type="NCBI Taxonomy" id="3020056"/>
    <lineage>
        <taxon>Bacteria</taxon>
        <taxon>Bacillati</taxon>
        <taxon>Bacillota</taxon>
        <taxon>Bacilli</taxon>
        <taxon>Bacillales</taxon>
        <taxon>Caryophanaceae</taxon>
        <taxon>Sporosarcina</taxon>
    </lineage>
</organism>
<dbReference type="InterPro" id="IPR005182">
    <property type="entry name" value="YdbS-like_PH"/>
</dbReference>
<feature type="domain" description="YdbS-like PH" evidence="2">
    <location>
        <begin position="79"/>
        <end position="154"/>
    </location>
</feature>
<dbReference type="PANTHER" id="PTHR34473">
    <property type="entry name" value="UPF0699 TRANSMEMBRANE PROTEIN YDBS"/>
    <property type="match status" value="1"/>
</dbReference>
<dbReference type="RefSeq" id="WP_323692434.1">
    <property type="nucleotide sequence ID" value="NZ_CP116341.1"/>
</dbReference>
<keyword evidence="1" id="KW-0472">Membrane</keyword>
<proteinExistence type="predicted"/>
<feature type="transmembrane region" description="Helical" evidence="1">
    <location>
        <begin position="20"/>
        <end position="47"/>
    </location>
</feature>
<reference evidence="3 4" key="1">
    <citation type="submission" date="2023-01" db="EMBL/GenBank/DDBJ databases">
        <title>Sporosarcina sp. nov., isolated from Korean tranditional fermented seafood 'Jeotgal'.</title>
        <authorList>
            <person name="Yang A.-I."/>
        </authorList>
    </citation>
    <scope>NUCLEOTIDE SEQUENCE [LARGE SCALE GENOMIC DNA]</scope>
    <source>
        <strain evidence="3 4">B2O-1</strain>
    </source>
</reference>
<keyword evidence="4" id="KW-1185">Reference proteome</keyword>
<accession>A0ABZ0KYV4</accession>
<dbReference type="Proteomes" id="UP001303532">
    <property type="component" value="Chromosome"/>
</dbReference>
<keyword evidence="1" id="KW-1133">Transmembrane helix</keyword>
<keyword evidence="1" id="KW-0812">Transmembrane</keyword>